<sequence length="70" mass="8166">MIGLIDRRSSWKTSLPFLYLYFRHGSEEKERKVRRCADTGIAFERIPGRNPGKVQPLFRTIGKKEDRSGL</sequence>
<keyword evidence="2" id="KW-1185">Reference proteome</keyword>
<dbReference type="KEGG" id="lfp:Y981_03005"/>
<evidence type="ECO:0000313" key="1">
    <source>
        <dbReference type="EMBL" id="AIA31522.1"/>
    </source>
</evidence>
<evidence type="ECO:0000313" key="2">
    <source>
        <dbReference type="Proteomes" id="UP000027059"/>
    </source>
</evidence>
<dbReference type="EMBL" id="CP007243">
    <property type="protein sequence ID" value="AIA31522.1"/>
    <property type="molecule type" value="Genomic_DNA"/>
</dbReference>
<dbReference type="HOGENOM" id="CLU_2752938_0_0_0"/>
<name>A0A059Y209_9BACT</name>
<protein>
    <submittedName>
        <fullName evidence="1">Uncharacterized protein</fullName>
    </submittedName>
</protein>
<dbReference type="Proteomes" id="UP000027059">
    <property type="component" value="Chromosome"/>
</dbReference>
<organism evidence="1 2">
    <name type="scientific">Leptospirillum ferriphilum YSK</name>
    <dbReference type="NCBI Taxonomy" id="1441628"/>
    <lineage>
        <taxon>Bacteria</taxon>
        <taxon>Pseudomonadati</taxon>
        <taxon>Nitrospirota</taxon>
        <taxon>Nitrospiria</taxon>
        <taxon>Nitrospirales</taxon>
        <taxon>Nitrospiraceae</taxon>
        <taxon>Leptospirillum</taxon>
    </lineage>
</organism>
<proteinExistence type="predicted"/>
<dbReference type="AlphaFoldDB" id="A0A059Y209"/>
<accession>A0A059Y209</accession>
<gene>
    <name evidence="1" type="ORF">Y981_03005</name>
</gene>
<reference evidence="1 2" key="2">
    <citation type="journal article" date="2015" name="Biomed. Res. Int.">
        <title>Effects of Arsenite Resistance on the Growth and Functional Gene Expression of Leptospirillum ferriphilum and Acidithiobacillus thiooxidans in Pure Culture and Coculture.</title>
        <authorList>
            <person name="Jiang H."/>
            <person name="Liang Y."/>
            <person name="Yin H."/>
            <person name="Xiao Y."/>
            <person name="Guo X."/>
            <person name="Xu Y."/>
            <person name="Hu Q."/>
            <person name="Liu H."/>
            <person name="Liu X."/>
        </authorList>
    </citation>
    <scope>NUCLEOTIDE SEQUENCE [LARGE SCALE GENOMIC DNA]</scope>
    <source>
        <strain evidence="1 2">YSK</strain>
    </source>
</reference>
<reference evidence="2" key="1">
    <citation type="submission" date="2014-02" db="EMBL/GenBank/DDBJ databases">
        <title>Complete genome sequence and comparative genomic analysis of the nitrogen-fixing bacterium Leptospirillum ferriphilum YSK.</title>
        <authorList>
            <person name="Guo X."/>
            <person name="Yin H."/>
            <person name="Liang Y."/>
            <person name="Hu Q."/>
            <person name="Ma L."/>
            <person name="Xiao Y."/>
            <person name="Zhang X."/>
            <person name="Qiu G."/>
            <person name="Liu X."/>
        </authorList>
    </citation>
    <scope>NUCLEOTIDE SEQUENCE [LARGE SCALE GENOMIC DNA]</scope>
    <source>
        <strain evidence="2">YSK</strain>
    </source>
</reference>